<dbReference type="FunCoup" id="A0A1D6MQW5">
    <property type="interactions" value="671"/>
</dbReference>
<gene>
    <name evidence="2" type="ORF">ZEAMMB73_Zm00001d040459</name>
</gene>
<dbReference type="ExpressionAtlas" id="A0A1D6MQW5">
    <property type="expression patterns" value="baseline and differential"/>
</dbReference>
<reference evidence="2" key="1">
    <citation type="submission" date="2015-12" db="EMBL/GenBank/DDBJ databases">
        <title>Update maize B73 reference genome by single molecule sequencing technologies.</title>
        <authorList>
            <consortium name="Maize Genome Sequencing Project"/>
            <person name="Ware D."/>
        </authorList>
    </citation>
    <scope>NUCLEOTIDE SEQUENCE [LARGE SCALE GENOMIC DNA]</scope>
    <source>
        <tissue evidence="2">Seedling</tissue>
    </source>
</reference>
<proteinExistence type="predicted"/>
<dbReference type="InParanoid" id="A0A1D6MQW5"/>
<sequence>MDGGGGLGGLRWTAEEASTIGGIATVSLLHSFIPTHWLPFSIVARAQRWPLSRTLLVSQYPPPFRVPRSPHLLRLPLVTVHRLGASRSGYLLILRAAFGGVLHVVSTALLGITAVTMANTIAGEETVHKLASLLLIFLGASYILLFALGKGGHSHAHNHPMEKMAVAGLVLVPALSPCATTLPVFLAVGNSSSMMILAIIVLLFSTITVMTSLVALSFYGASQIKFHWVERYDKILVGTVLCLVGVLTYVFHHHDGDEHVHQKLVSP</sequence>
<dbReference type="PANTHER" id="PTHR36394:SF1">
    <property type="entry name" value="OS01G0277700 PROTEIN"/>
    <property type="match status" value="1"/>
</dbReference>
<dbReference type="EMBL" id="CM007649">
    <property type="protein sequence ID" value="ONM31394.1"/>
    <property type="molecule type" value="Genomic_DNA"/>
</dbReference>
<dbReference type="STRING" id="4577.A0A1D6MQW5"/>
<keyword evidence="1" id="KW-1133">Transmembrane helix</keyword>
<feature type="transmembrane region" description="Helical" evidence="1">
    <location>
        <begin position="130"/>
        <end position="148"/>
    </location>
</feature>
<dbReference type="PANTHER" id="PTHR36394">
    <property type="entry name" value="OS01G0277700 PROTEIN"/>
    <property type="match status" value="1"/>
</dbReference>
<feature type="transmembrane region" description="Helical" evidence="1">
    <location>
        <begin position="232"/>
        <end position="251"/>
    </location>
</feature>
<dbReference type="IntAct" id="A0A1D6MQW5">
    <property type="interactions" value="2"/>
</dbReference>
<name>A0A1D6MQW5_MAIZE</name>
<feature type="transmembrane region" description="Helical" evidence="1">
    <location>
        <begin position="92"/>
        <end position="118"/>
    </location>
</feature>
<feature type="transmembrane region" description="Helical" evidence="1">
    <location>
        <begin position="194"/>
        <end position="220"/>
    </location>
</feature>
<feature type="transmembrane region" description="Helical" evidence="1">
    <location>
        <begin position="169"/>
        <end position="188"/>
    </location>
</feature>
<accession>A0A1D6MQW5</accession>
<keyword evidence="1" id="KW-0472">Membrane</keyword>
<protein>
    <submittedName>
        <fullName evidence="2">Plant/T10F18-100 protein</fullName>
    </submittedName>
</protein>
<organism evidence="2">
    <name type="scientific">Zea mays</name>
    <name type="common">Maize</name>
    <dbReference type="NCBI Taxonomy" id="4577"/>
    <lineage>
        <taxon>Eukaryota</taxon>
        <taxon>Viridiplantae</taxon>
        <taxon>Streptophyta</taxon>
        <taxon>Embryophyta</taxon>
        <taxon>Tracheophyta</taxon>
        <taxon>Spermatophyta</taxon>
        <taxon>Magnoliopsida</taxon>
        <taxon>Liliopsida</taxon>
        <taxon>Poales</taxon>
        <taxon>Poaceae</taxon>
        <taxon>PACMAD clade</taxon>
        <taxon>Panicoideae</taxon>
        <taxon>Andropogonodae</taxon>
        <taxon>Andropogoneae</taxon>
        <taxon>Tripsacinae</taxon>
        <taxon>Zea</taxon>
    </lineage>
</organism>
<dbReference type="EMBL" id="CM007649">
    <property type="protein sequence ID" value="ONM31395.1"/>
    <property type="molecule type" value="Genomic_DNA"/>
</dbReference>
<dbReference type="AlphaFoldDB" id="A0A1D6MQW5"/>
<keyword evidence="1" id="KW-0812">Transmembrane</keyword>
<evidence type="ECO:0000313" key="2">
    <source>
        <dbReference type="EMBL" id="ONM31394.1"/>
    </source>
</evidence>
<evidence type="ECO:0000256" key="1">
    <source>
        <dbReference type="SAM" id="Phobius"/>
    </source>
</evidence>